<dbReference type="CDD" id="cd02440">
    <property type="entry name" value="AdoMet_MTases"/>
    <property type="match status" value="1"/>
</dbReference>
<dbReference type="InterPro" id="IPR041698">
    <property type="entry name" value="Methyltransf_25"/>
</dbReference>
<evidence type="ECO:0000313" key="2">
    <source>
        <dbReference type="EMBL" id="BBL70613.1"/>
    </source>
</evidence>
<evidence type="ECO:0000259" key="1">
    <source>
        <dbReference type="Pfam" id="PF13649"/>
    </source>
</evidence>
<dbReference type="AlphaFoldDB" id="A0A8D4VM08"/>
<proteinExistence type="predicted"/>
<protein>
    <recommendedName>
        <fullName evidence="1">Methyltransferase domain-containing protein</fullName>
    </recommendedName>
</protein>
<dbReference type="RefSeq" id="WP_173586037.1">
    <property type="nucleotide sequence ID" value="NZ_AP019782.1"/>
</dbReference>
<dbReference type="EMBL" id="AP019782">
    <property type="protein sequence ID" value="BBL70613.1"/>
    <property type="molecule type" value="Genomic_DNA"/>
</dbReference>
<dbReference type="InterPro" id="IPR029063">
    <property type="entry name" value="SAM-dependent_MTases_sf"/>
</dbReference>
<dbReference type="Proteomes" id="UP000824988">
    <property type="component" value="Chromosome"/>
</dbReference>
<gene>
    <name evidence="2" type="ORF">MoryE10_12190</name>
</gene>
<dbReference type="PANTHER" id="PTHR42912">
    <property type="entry name" value="METHYLTRANSFERASE"/>
    <property type="match status" value="1"/>
</dbReference>
<dbReference type="GO" id="GO:0008168">
    <property type="term" value="F:methyltransferase activity"/>
    <property type="evidence" value="ECO:0007669"/>
    <property type="project" value="TreeGrafter"/>
</dbReference>
<sequence>MSGHEQVEQLFAGLIGEHYELLKVICPAAPDMSRRVGARVAAWPAQPAPLAGLELGCGTGITSVALLSGREDLRLLSVDSEPTMLNQARSNLAHWLEQGRLSLAEQDALGALRAQPESSFDVVASAYTLHNFFDSYRLDVLREVLRVLKPGGLFVNGDRYALDDVREHCRSVQGEIQDYFREFGRLGRYDLLEQWIVHLHSDESPDHIMRLAPALDAMRSLGFADVAVEYRVGVNALVTAVRPC</sequence>
<feature type="domain" description="Methyltransferase" evidence="1">
    <location>
        <begin position="53"/>
        <end position="152"/>
    </location>
</feature>
<name>A0A8D4VM08_9GAMM</name>
<dbReference type="Gene3D" id="3.40.50.150">
    <property type="entry name" value="Vaccinia Virus protein VP39"/>
    <property type="match status" value="1"/>
</dbReference>
<evidence type="ECO:0000313" key="3">
    <source>
        <dbReference type="Proteomes" id="UP000824988"/>
    </source>
</evidence>
<dbReference type="Pfam" id="PF13649">
    <property type="entry name" value="Methyltransf_25"/>
    <property type="match status" value="1"/>
</dbReference>
<dbReference type="KEGG" id="moz:MoryE10_12190"/>
<dbReference type="InterPro" id="IPR050508">
    <property type="entry name" value="Methyltransf_Superfamily"/>
</dbReference>
<reference evidence="2" key="1">
    <citation type="submission" date="2019-06" db="EMBL/GenBank/DDBJ databases">
        <title>Complete genome sequence of Methylogaea oryzae strain JCM16910.</title>
        <authorList>
            <person name="Asakawa S."/>
        </authorList>
    </citation>
    <scope>NUCLEOTIDE SEQUENCE</scope>
    <source>
        <strain evidence="2">E10</strain>
    </source>
</reference>
<organism evidence="2 3">
    <name type="scientific">Methylogaea oryzae</name>
    <dbReference type="NCBI Taxonomy" id="1295382"/>
    <lineage>
        <taxon>Bacteria</taxon>
        <taxon>Pseudomonadati</taxon>
        <taxon>Pseudomonadota</taxon>
        <taxon>Gammaproteobacteria</taxon>
        <taxon>Methylococcales</taxon>
        <taxon>Methylococcaceae</taxon>
        <taxon>Methylogaea</taxon>
    </lineage>
</organism>
<accession>A0A8D4VM08</accession>
<keyword evidence="3" id="KW-1185">Reference proteome</keyword>
<dbReference type="SUPFAM" id="SSF53335">
    <property type="entry name" value="S-adenosyl-L-methionine-dependent methyltransferases"/>
    <property type="match status" value="1"/>
</dbReference>